<dbReference type="InterPro" id="IPR035959">
    <property type="entry name" value="RutC-like_sf"/>
</dbReference>
<dbReference type="GO" id="GO:0017183">
    <property type="term" value="P:protein histidyl modification to diphthamide"/>
    <property type="evidence" value="ECO:0007669"/>
    <property type="project" value="TreeGrafter"/>
</dbReference>
<dbReference type="Gene3D" id="3.90.1490.10">
    <property type="entry name" value="putative n-type atp pyrophosphatase, domain 2"/>
    <property type="match status" value="1"/>
</dbReference>
<dbReference type="Gene3D" id="3.30.1330.40">
    <property type="entry name" value="RutC-like"/>
    <property type="match status" value="2"/>
</dbReference>
<dbReference type="InterPro" id="IPR014729">
    <property type="entry name" value="Rossmann-like_a/b/a_fold"/>
</dbReference>
<dbReference type="SUPFAM" id="SSF55298">
    <property type="entry name" value="YjgF-like"/>
    <property type="match status" value="2"/>
</dbReference>
<name>A0AAD2CRT1_9STRA</name>
<accession>A0AAD2CRT1</accession>
<dbReference type="Pfam" id="PF01902">
    <property type="entry name" value="Diphthami_syn_2"/>
    <property type="match status" value="1"/>
</dbReference>
<dbReference type="CDD" id="cd01994">
    <property type="entry name" value="AANH_PF0828-like"/>
    <property type="match status" value="1"/>
</dbReference>
<dbReference type="AlphaFoldDB" id="A0AAD2CRT1"/>
<dbReference type="InterPro" id="IPR002761">
    <property type="entry name" value="Diphthami_syn_dom"/>
</dbReference>
<proteinExistence type="predicted"/>
<comment type="catalytic activity">
    <reaction evidence="5">
        <text>diphthine-[translation elongation factor 2] + NH4(+) + ATP = diphthamide-[translation elongation factor 2] + AMP + diphosphate + H(+)</text>
        <dbReference type="Rhea" id="RHEA:19753"/>
        <dbReference type="Rhea" id="RHEA-COMP:10172"/>
        <dbReference type="Rhea" id="RHEA-COMP:10174"/>
        <dbReference type="ChEBI" id="CHEBI:15378"/>
        <dbReference type="ChEBI" id="CHEBI:16692"/>
        <dbReference type="ChEBI" id="CHEBI:28938"/>
        <dbReference type="ChEBI" id="CHEBI:30616"/>
        <dbReference type="ChEBI" id="CHEBI:33019"/>
        <dbReference type="ChEBI" id="CHEBI:82696"/>
        <dbReference type="ChEBI" id="CHEBI:456215"/>
        <dbReference type="EC" id="6.3.1.14"/>
    </reaction>
</comment>
<evidence type="ECO:0000256" key="4">
    <source>
        <dbReference type="ARBA" id="ARBA00031552"/>
    </source>
</evidence>
<evidence type="ECO:0000256" key="1">
    <source>
        <dbReference type="ARBA" id="ARBA00012089"/>
    </source>
</evidence>
<dbReference type="FunFam" id="3.40.50.620:FF:000145">
    <property type="entry name" value="ATP-binding domain containing protein"/>
    <property type="match status" value="1"/>
</dbReference>
<dbReference type="GO" id="GO:0017178">
    <property type="term" value="F:diphthine-ammonia ligase activity"/>
    <property type="evidence" value="ECO:0007669"/>
    <property type="project" value="UniProtKB-EC"/>
</dbReference>
<dbReference type="Pfam" id="PF01042">
    <property type="entry name" value="Ribonuc_L-PSP"/>
    <property type="match status" value="1"/>
</dbReference>
<dbReference type="EMBL" id="CAKOGP040001224">
    <property type="protein sequence ID" value="CAJ1944347.1"/>
    <property type="molecule type" value="Genomic_DNA"/>
</dbReference>
<dbReference type="Proteomes" id="UP001295423">
    <property type="component" value="Unassembled WGS sequence"/>
</dbReference>
<dbReference type="SUPFAM" id="SSF52402">
    <property type="entry name" value="Adenine nucleotide alpha hydrolases-like"/>
    <property type="match status" value="1"/>
</dbReference>
<evidence type="ECO:0000256" key="6">
    <source>
        <dbReference type="SAM" id="MobiDB-lite"/>
    </source>
</evidence>
<feature type="domain" description="Diphthamide synthase" evidence="7">
    <location>
        <begin position="1"/>
        <end position="243"/>
    </location>
</feature>
<comment type="caution">
    <text evidence="8">The sequence shown here is derived from an EMBL/GenBank/DDBJ whole genome shotgun (WGS) entry which is preliminary data.</text>
</comment>
<keyword evidence="9" id="KW-1185">Reference proteome</keyword>
<sequence length="819" mass="89690">MKFIALVSGGKDSIYSILQCIRNGHELVAAVHLGAPESTDEESYMYQTAASEVVKTQVEECLQVPLVLYQRTGKSLNTSLVYDDSNKQDEVEDLYNALLEAKSKFDFAAVSSGAVFSTYQRVRIENVCRRLQLTSLSYLWRFLPQKEMLQKMIVDDDGRIEAVLVRTASPPGLLPRKHLNKTLSFLWHTGVLERLHQRYQFHLLGEGGEYESLVVDSGLFKKKLVLDEVTIEETDDEVGVLRILKCHAEEKGEDDIPILNINEISQGSPSNNDAKDSSGTGQSDSHDGPSKPQDLKIDFLPQICESTGGLIHVSEIMAPCAATQNDDDQSQTTTTTEAELAVQEAIQIFSILKKSLQSCGATVQDVMFVHLYLRKMSHFATINAHYEACFGSVLPPSRSCVAVGNLPGGRRVLLDCMIQKGSGDYMRSSGSSPLAVAARATLTSKLRHVLHVQSISNWAPVCIGPYSQCNTHRSSLHFLAGQIGLIPSKMQLHSTWDQQLTQCWTNVASVLDALDGVSLKQLFSSLIYVVPEIFFSASGMDQIERITSKSLAENGTVVAGKIDAAAEDDPYGGYEDEDTMKEMEGDKDDADESDAKFPMLVVAIPEMPMNASIEVEVAAVTIEVASCLDVSGCQCTDTYGNRARASTPKQRWDTGHGGPESIESKTEDIRIDAYSRVIGHGCAASTFVAASSKATVSRVELQPVDLIADMFATVTKCLSKARSGLRPRSAIHVRLYHLSAQDDGIHWRTALHSAMASWEGMGANLPAASVVPVQGISTINMEGLSKEFSTFLGMQVFAIDPVHLQNEQLMYTVNRDELL</sequence>
<protein>
    <recommendedName>
        <fullName evidence="2">Diphthine--ammonia ligase</fullName>
        <ecNumber evidence="1">6.3.1.14</ecNumber>
    </recommendedName>
    <alternativeName>
        <fullName evidence="3">Diphthamide synthase</fullName>
    </alternativeName>
    <alternativeName>
        <fullName evidence="4">Diphthamide synthetase</fullName>
    </alternativeName>
</protein>
<dbReference type="InterPro" id="IPR006175">
    <property type="entry name" value="YjgF/YER057c/UK114"/>
</dbReference>
<dbReference type="InterPro" id="IPR030662">
    <property type="entry name" value="DPH6/MJ0570"/>
</dbReference>
<evidence type="ECO:0000256" key="2">
    <source>
        <dbReference type="ARBA" id="ARBA00018426"/>
    </source>
</evidence>
<feature type="compositionally biased region" description="Polar residues" evidence="6">
    <location>
        <begin position="262"/>
        <end position="283"/>
    </location>
</feature>
<dbReference type="PANTHER" id="PTHR12196">
    <property type="entry name" value="DOMAIN OF UNKNOWN FUNCTION 71 DUF71 -CONTAINING PROTEIN"/>
    <property type="match status" value="1"/>
</dbReference>
<organism evidence="8 9">
    <name type="scientific">Cylindrotheca closterium</name>
    <dbReference type="NCBI Taxonomy" id="2856"/>
    <lineage>
        <taxon>Eukaryota</taxon>
        <taxon>Sar</taxon>
        <taxon>Stramenopiles</taxon>
        <taxon>Ochrophyta</taxon>
        <taxon>Bacillariophyta</taxon>
        <taxon>Bacillariophyceae</taxon>
        <taxon>Bacillariophycidae</taxon>
        <taxon>Bacillariales</taxon>
        <taxon>Bacillariaceae</taxon>
        <taxon>Cylindrotheca</taxon>
    </lineage>
</organism>
<dbReference type="PANTHER" id="PTHR12196:SF2">
    <property type="entry name" value="DIPHTHINE--AMMONIA LIGASE"/>
    <property type="match status" value="1"/>
</dbReference>
<gene>
    <name evidence="8" type="ORF">CYCCA115_LOCUS8842</name>
</gene>
<dbReference type="Gene3D" id="3.40.50.620">
    <property type="entry name" value="HUPs"/>
    <property type="match status" value="1"/>
</dbReference>
<evidence type="ECO:0000256" key="5">
    <source>
        <dbReference type="ARBA" id="ARBA00048108"/>
    </source>
</evidence>
<evidence type="ECO:0000256" key="3">
    <source>
        <dbReference type="ARBA" id="ARBA00029814"/>
    </source>
</evidence>
<feature type="region of interest" description="Disordered" evidence="6">
    <location>
        <begin position="257"/>
        <end position="292"/>
    </location>
</feature>
<evidence type="ECO:0000259" key="7">
    <source>
        <dbReference type="Pfam" id="PF01902"/>
    </source>
</evidence>
<dbReference type="EC" id="6.3.1.14" evidence="1"/>
<evidence type="ECO:0000313" key="9">
    <source>
        <dbReference type="Proteomes" id="UP001295423"/>
    </source>
</evidence>
<reference evidence="8" key="1">
    <citation type="submission" date="2023-08" db="EMBL/GenBank/DDBJ databases">
        <authorList>
            <person name="Audoor S."/>
            <person name="Bilcke G."/>
        </authorList>
    </citation>
    <scope>NUCLEOTIDE SEQUENCE</scope>
</reference>
<dbReference type="NCBIfam" id="TIGR00290">
    <property type="entry name" value="MJ0570_dom"/>
    <property type="match status" value="1"/>
</dbReference>
<evidence type="ECO:0000313" key="8">
    <source>
        <dbReference type="EMBL" id="CAJ1944347.1"/>
    </source>
</evidence>